<name>A0A1B9E7L6_9FLAO</name>
<dbReference type="EMBL" id="LVEP01000013">
    <property type="protein sequence ID" value="OCB77945.1"/>
    <property type="molecule type" value="Genomic_DNA"/>
</dbReference>
<dbReference type="AlphaFoldDB" id="A0A1B9E7L6"/>
<dbReference type="RefSeq" id="WP_066332311.1">
    <property type="nucleotide sequence ID" value="NZ_CP017688.1"/>
</dbReference>
<comment type="caution">
    <text evidence="1">The sequence shown here is derived from an EMBL/GenBank/DDBJ whole genome shotgun (WGS) entry which is preliminary data.</text>
</comment>
<dbReference type="STRING" id="1763534.GCA_001831475_02642"/>
<evidence type="ECO:0000313" key="1">
    <source>
        <dbReference type="EMBL" id="OCB77945.1"/>
    </source>
</evidence>
<dbReference type="InterPro" id="IPR054500">
    <property type="entry name" value="Phage_fiber_rpt"/>
</dbReference>
<organism evidence="1 2">
    <name type="scientific">Flavobacterium crassostreae</name>
    <dbReference type="NCBI Taxonomy" id="1763534"/>
    <lineage>
        <taxon>Bacteria</taxon>
        <taxon>Pseudomonadati</taxon>
        <taxon>Bacteroidota</taxon>
        <taxon>Flavobacteriia</taxon>
        <taxon>Flavobacteriales</taxon>
        <taxon>Flavobacteriaceae</taxon>
        <taxon>Flavobacterium</taxon>
    </lineage>
</organism>
<accession>A0A1B9E7L6</accession>
<gene>
    <name evidence="1" type="ORF">LPBF_03085</name>
</gene>
<evidence type="ECO:0000313" key="2">
    <source>
        <dbReference type="Proteomes" id="UP000093510"/>
    </source>
</evidence>
<keyword evidence="2" id="KW-1185">Reference proteome</keyword>
<dbReference type="OrthoDB" id="1377270at2"/>
<dbReference type="Pfam" id="PF22337">
    <property type="entry name" value="Phage_fiber_rpt"/>
    <property type="match status" value="1"/>
</dbReference>
<proteinExistence type="predicted"/>
<sequence length="618" mass="67428">MADTKQYLVYVKKINETLNKWSANAKKTEELPEMVKANPEALLIASELESGIWTSKKIEIKKIIEEASDFGQNNNVREVILGVIDKNQDLNYLLDTNGITVSKNEIVILTALATVDSTLIQHQYLWKLGKGAFNPIGSSNINDKLIALQPRFISELTANELTSSPGAVVYDLGAINTSILETINNITPAKKFTDQEKIYYIRCEINGVNLLYNFIGINGNYGSGELQMIIDDLVLIYSSANTDLFSFKQDKNQKNQPNGYVGLESDTKIAAVYLNIINNLTQGGAAAMLSAEMGKQLGLQLDAIRSILFSDNINLDTIQEIVDVLENVQTYIDNVLVNDLTTGGVTKALTAEMGKQLKNLLDNKANQDGTGAMGTWGIDITGSAKNLKPFAVDSWKSSSLPMDFADGVSCSFVSRKEGFPHFGSVVNVKTIAAGGGSLQLYVPYSSQLGGDNLKVRFGNYGVNNGNSWTAWKTLANLSDIPDNRVLAQLYTNVSTTDTVFTTLFSYTMPANTLAKDGDFLKITVNAIASLNNSDTSMELSLGGVVMHQFLNNSIFVYTYTIIRNSSTTVAVFFNNSPLGTLALPNGFSINHLLNINFKTMPGTTLTLRYVLVEKKAGA</sequence>
<dbReference type="Proteomes" id="UP000093510">
    <property type="component" value="Unassembled WGS sequence"/>
</dbReference>
<protein>
    <submittedName>
        <fullName evidence="1">Uncharacterized protein</fullName>
    </submittedName>
</protein>
<reference evidence="1 2" key="1">
    <citation type="submission" date="2016-03" db="EMBL/GenBank/DDBJ databases">
        <authorList>
            <person name="Ploux O."/>
        </authorList>
    </citation>
    <scope>NUCLEOTIDE SEQUENCE [LARGE SCALE GENOMIC DNA]</scope>
    <source>
        <strain evidence="1 2">LPB0076</strain>
    </source>
</reference>